<dbReference type="Pfam" id="PF08357">
    <property type="entry name" value="SEFIR"/>
    <property type="match status" value="1"/>
</dbReference>
<evidence type="ECO:0000313" key="3">
    <source>
        <dbReference type="Ensembl" id="ENSORLP00020008007.1"/>
    </source>
</evidence>
<dbReference type="InterPro" id="IPR053047">
    <property type="entry name" value="E3_ubiq_ligase_TRAF3IP2"/>
</dbReference>
<reference evidence="4 5" key="2">
    <citation type="submission" date="2017-04" db="EMBL/GenBank/DDBJ databases">
        <title>CpG methylation of centromeres and impact of large insertions on vertebrate speciation.</title>
        <authorList>
            <person name="Ichikawa K."/>
            <person name="Yoshimura J."/>
            <person name="Morishita S."/>
        </authorList>
    </citation>
    <scope>NUCLEOTIDE SEQUENCE</scope>
    <source>
        <strain evidence="3 4">HNI</strain>
        <strain evidence="2 5">HSOK</strain>
    </source>
</reference>
<dbReference type="PROSITE" id="PS51534">
    <property type="entry name" value="SEFIR"/>
    <property type="match status" value="1"/>
</dbReference>
<feature type="domain" description="SEFIR" evidence="1">
    <location>
        <begin position="1"/>
        <end position="81"/>
    </location>
</feature>
<dbReference type="InterPro" id="IPR013568">
    <property type="entry name" value="SEFIR_dom"/>
</dbReference>
<dbReference type="Proteomes" id="UP000265200">
    <property type="component" value="Chromosome 24"/>
</dbReference>
<protein>
    <recommendedName>
        <fullName evidence="1">SEFIR domain-containing protein</fullName>
    </recommendedName>
</protein>
<dbReference type="Proteomes" id="UP000265180">
    <property type="component" value="Chromosome 24"/>
</dbReference>
<name>A0A3P9KHV3_ORYLA</name>
<proteinExistence type="predicted"/>
<dbReference type="Ensembl" id="ENSORLT00020001911.1">
    <property type="protein sequence ID" value="ENSORLP00020008007.1"/>
    <property type="gene ID" value="ENSORLG00020000198.1"/>
</dbReference>
<evidence type="ECO:0000313" key="5">
    <source>
        <dbReference type="Proteomes" id="UP000265200"/>
    </source>
</evidence>
<sequence>LIIVVISPKYKKDVEGGGDDEHSQHTKYIHSQIQNEYIQQGCLNFRLVPVLFPNATKADVPSWMKNTRIYRWPSDTQELVLRLLREERYIIPHVSPTSPLLTLRSSLGVGPSWGEC</sequence>
<dbReference type="AlphaFoldDB" id="A0A3P9KHV3"/>
<dbReference type="Ensembl" id="ENSORLT00015009614.1">
    <property type="protein sequence ID" value="ENSORLP00015003244.1"/>
    <property type="gene ID" value="ENSORLG00015003967.1"/>
</dbReference>
<reference evidence="3" key="3">
    <citation type="submission" date="2025-05" db="UniProtKB">
        <authorList>
            <consortium name="Ensembl"/>
        </authorList>
    </citation>
    <scope>IDENTIFICATION</scope>
    <source>
        <strain evidence="3">HNI</strain>
        <strain evidence="2">HSOK</strain>
    </source>
</reference>
<organism evidence="3 4">
    <name type="scientific">Oryzias latipes</name>
    <name type="common">Japanese rice fish</name>
    <name type="synonym">Japanese killifish</name>
    <dbReference type="NCBI Taxonomy" id="8090"/>
    <lineage>
        <taxon>Eukaryota</taxon>
        <taxon>Metazoa</taxon>
        <taxon>Chordata</taxon>
        <taxon>Craniata</taxon>
        <taxon>Vertebrata</taxon>
        <taxon>Euteleostomi</taxon>
        <taxon>Actinopterygii</taxon>
        <taxon>Neopterygii</taxon>
        <taxon>Teleostei</taxon>
        <taxon>Neoteleostei</taxon>
        <taxon>Acanthomorphata</taxon>
        <taxon>Ovalentaria</taxon>
        <taxon>Atherinomorphae</taxon>
        <taxon>Beloniformes</taxon>
        <taxon>Adrianichthyidae</taxon>
        <taxon>Oryziinae</taxon>
        <taxon>Oryzias</taxon>
    </lineage>
</organism>
<dbReference type="PANTHER" id="PTHR34257:SF4">
    <property type="entry name" value="ADAPTER PROTEIN CIKS"/>
    <property type="match status" value="1"/>
</dbReference>
<evidence type="ECO:0000313" key="2">
    <source>
        <dbReference type="Ensembl" id="ENSORLP00015003244.1"/>
    </source>
</evidence>
<evidence type="ECO:0000313" key="4">
    <source>
        <dbReference type="Proteomes" id="UP000265180"/>
    </source>
</evidence>
<reference key="1">
    <citation type="journal article" date="2007" name="Nature">
        <title>The medaka draft genome and insights into vertebrate genome evolution.</title>
        <authorList>
            <person name="Kasahara M."/>
            <person name="Naruse K."/>
            <person name="Sasaki S."/>
            <person name="Nakatani Y."/>
            <person name="Qu W."/>
            <person name="Ahsan B."/>
            <person name="Yamada T."/>
            <person name="Nagayasu Y."/>
            <person name="Doi K."/>
            <person name="Kasai Y."/>
            <person name="Jindo T."/>
            <person name="Kobayashi D."/>
            <person name="Shimada A."/>
            <person name="Toyoda A."/>
            <person name="Kuroki Y."/>
            <person name="Fujiyama A."/>
            <person name="Sasaki T."/>
            <person name="Shimizu A."/>
            <person name="Asakawa S."/>
            <person name="Shimizu N."/>
            <person name="Hashimoto S."/>
            <person name="Yang J."/>
            <person name="Lee Y."/>
            <person name="Matsushima K."/>
            <person name="Sugano S."/>
            <person name="Sakaizumi M."/>
            <person name="Narita T."/>
            <person name="Ohishi K."/>
            <person name="Haga S."/>
            <person name="Ohta F."/>
            <person name="Nomoto H."/>
            <person name="Nogata K."/>
            <person name="Morishita T."/>
            <person name="Endo T."/>
            <person name="Shin-I T."/>
            <person name="Takeda H."/>
            <person name="Morishita S."/>
            <person name="Kohara Y."/>
        </authorList>
    </citation>
    <scope>NUCLEOTIDE SEQUENCE [LARGE SCALE GENOMIC DNA]</scope>
    <source>
        <strain>Hd-rR</strain>
    </source>
</reference>
<accession>A0A3P9KHV3</accession>
<evidence type="ECO:0000259" key="1">
    <source>
        <dbReference type="PROSITE" id="PS51534"/>
    </source>
</evidence>
<dbReference type="PANTHER" id="PTHR34257">
    <property type="entry name" value="ADAPTER PROTEIN CIKS"/>
    <property type="match status" value="1"/>
</dbReference>